<organism evidence="4 5">
    <name type="scientific">Brachybacterium muris UCD-AY4</name>
    <dbReference type="NCBI Taxonomy" id="1249481"/>
    <lineage>
        <taxon>Bacteria</taxon>
        <taxon>Bacillati</taxon>
        <taxon>Actinomycetota</taxon>
        <taxon>Actinomycetes</taxon>
        <taxon>Micrococcales</taxon>
        <taxon>Dermabacteraceae</taxon>
        <taxon>Brachybacterium</taxon>
    </lineage>
</organism>
<reference evidence="4 5" key="1">
    <citation type="journal article" date="2013" name="Genome Announc.">
        <title>Draft genome sequence of an Actinobacterium, Brachybacterium muris strain UCD-AY4.</title>
        <authorList>
            <person name="Lo J.R."/>
            <person name="Lang J.M."/>
            <person name="Darling A.E."/>
            <person name="Eisen J.A."/>
            <person name="Coil D.A."/>
        </authorList>
    </citation>
    <scope>NUCLEOTIDE SEQUENCE [LARGE SCALE GENOMIC DNA]</scope>
    <source>
        <strain evidence="4 5">UCD-AY4</strain>
    </source>
</reference>
<dbReference type="InterPro" id="IPR015510">
    <property type="entry name" value="PGRP"/>
</dbReference>
<dbReference type="PANTHER" id="PTHR11022">
    <property type="entry name" value="PEPTIDOGLYCAN RECOGNITION PROTEIN"/>
    <property type="match status" value="1"/>
</dbReference>
<dbReference type="AlphaFoldDB" id="A0A022KZ29"/>
<dbReference type="InterPro" id="IPR006619">
    <property type="entry name" value="PGRP_domain_met/bac"/>
</dbReference>
<dbReference type="InterPro" id="IPR006311">
    <property type="entry name" value="TAT_signal"/>
</dbReference>
<dbReference type="HOGENOM" id="CLU_399925_0_0_11"/>
<dbReference type="SUPFAM" id="SSF55846">
    <property type="entry name" value="N-acetylmuramoyl-L-alanine amidase-like"/>
    <property type="match status" value="1"/>
</dbReference>
<dbReference type="SMART" id="SM00701">
    <property type="entry name" value="PGRP"/>
    <property type="match status" value="1"/>
</dbReference>
<evidence type="ECO:0000313" key="4">
    <source>
        <dbReference type="EMBL" id="EYT51119.1"/>
    </source>
</evidence>
<dbReference type="Pfam" id="PF00395">
    <property type="entry name" value="SLH"/>
    <property type="match status" value="3"/>
</dbReference>
<proteinExistence type="inferred from homology"/>
<evidence type="ECO:0000259" key="3">
    <source>
        <dbReference type="PROSITE" id="PS51272"/>
    </source>
</evidence>
<dbReference type="PROSITE" id="PS51318">
    <property type="entry name" value="TAT"/>
    <property type="match status" value="1"/>
</dbReference>
<dbReference type="EMBL" id="AORC01000002">
    <property type="protein sequence ID" value="EYT51119.1"/>
    <property type="molecule type" value="Genomic_DNA"/>
</dbReference>
<dbReference type="STRING" id="1249481.D641_0101220"/>
<dbReference type="RefSeq" id="WP_052326326.1">
    <property type="nucleotide sequence ID" value="NZ_KB403091.1"/>
</dbReference>
<comment type="similarity">
    <text evidence="1">Belongs to the N-acetylmuramoyl-L-alanine amidase 2 family.</text>
</comment>
<dbReference type="InterPro" id="IPR036505">
    <property type="entry name" value="Amidase/PGRP_sf"/>
</dbReference>
<feature type="domain" description="SLH" evidence="3">
    <location>
        <begin position="567"/>
        <end position="630"/>
    </location>
</feature>
<evidence type="ECO:0000256" key="2">
    <source>
        <dbReference type="SAM" id="MobiDB-lite"/>
    </source>
</evidence>
<dbReference type="Pfam" id="PF01510">
    <property type="entry name" value="Amidase_2"/>
    <property type="match status" value="1"/>
</dbReference>
<evidence type="ECO:0000313" key="5">
    <source>
        <dbReference type="Proteomes" id="UP000019754"/>
    </source>
</evidence>
<feature type="region of interest" description="Disordered" evidence="2">
    <location>
        <begin position="171"/>
        <end position="210"/>
    </location>
</feature>
<dbReference type="InterPro" id="IPR001119">
    <property type="entry name" value="SLH_dom"/>
</dbReference>
<dbReference type="Proteomes" id="UP000019754">
    <property type="component" value="Unassembled WGS sequence"/>
</dbReference>
<feature type="compositionally biased region" description="Polar residues" evidence="2">
    <location>
        <begin position="182"/>
        <end position="204"/>
    </location>
</feature>
<sequence length="688" mass="74046">MPQWHFPTSSRDTRSDAAGGPLSRRALFAATAVGVPAVAVVAGTLPAAANPSVTGGDTRIVDVPLSDAPIVDADGLQVRDLPGHLATMAGATWSADAAEPLVHARGLLEDGTWTEWFELETALDPETGDRAPGTELAWLGNVTGLQMRAEVDGMDVTDEVSAHVVTTSPLDADASVGDLSGPTATQPQSRQITPQASATATNPATPVLGPGAPTYITRASWGADESSTRSTSASRQLKAVIIHHTAGTNSYSSSQSAQIVRGIHSYHTRTLGWADTGYNILVDKYGRIFEGRSGGLHLNVIGAHAFGFNTSSFGISVLGDYTSTTVPAAARDAVSRIVGWKLLNTFHTSAWDKATWTPGTGTRFTPDKPISLARVMGHRDVNYTACPGARLYSQFDRIRGDAQRHIDRGWRVHLQGFQRAGGERSLGTVVRSAHQNGKYWVTELSKGLVLSEGNGGATGYATPFASSWRSAWGRPVRNASKDGDRTIQPFQHGTAALEGSAARFVTPSFRDVAPARVFYLEIEDLAARGITTGWGDRTFRPDNDNLRDAMIVFIYRALGSPAYTAPRNSPFRDVDPGFVFYRELCWAYEAGIARGWADGTFRPLEPVKRDSVAAFLYRAAGEPAASRADSAQFKDVGDDVIFAKEIGWLARTGISRGWADGTFRPYANIKRDQMATFVMRWMVQTGRA</sequence>
<dbReference type="CDD" id="cd06583">
    <property type="entry name" value="PGRP"/>
    <property type="match status" value="1"/>
</dbReference>
<feature type="domain" description="SLH" evidence="3">
    <location>
        <begin position="632"/>
        <end position="688"/>
    </location>
</feature>
<dbReference type="Gene3D" id="3.40.80.10">
    <property type="entry name" value="Peptidoglycan recognition protein-like"/>
    <property type="match status" value="1"/>
</dbReference>
<dbReference type="GO" id="GO:0008270">
    <property type="term" value="F:zinc ion binding"/>
    <property type="evidence" value="ECO:0007669"/>
    <property type="project" value="InterPro"/>
</dbReference>
<dbReference type="PROSITE" id="PS51272">
    <property type="entry name" value="SLH"/>
    <property type="match status" value="3"/>
</dbReference>
<evidence type="ECO:0000256" key="1">
    <source>
        <dbReference type="ARBA" id="ARBA00007553"/>
    </source>
</evidence>
<gene>
    <name evidence="4" type="ORF">D641_0101220</name>
</gene>
<dbReference type="PANTHER" id="PTHR11022:SF41">
    <property type="entry name" value="PEPTIDOGLYCAN-RECOGNITION PROTEIN LC-RELATED"/>
    <property type="match status" value="1"/>
</dbReference>
<comment type="caution">
    <text evidence="4">The sequence shown here is derived from an EMBL/GenBank/DDBJ whole genome shotgun (WGS) entry which is preliminary data.</text>
</comment>
<dbReference type="InterPro" id="IPR002502">
    <property type="entry name" value="Amidase_domain"/>
</dbReference>
<name>A0A022KZ29_9MICO</name>
<dbReference type="GO" id="GO:0009253">
    <property type="term" value="P:peptidoglycan catabolic process"/>
    <property type="evidence" value="ECO:0007669"/>
    <property type="project" value="InterPro"/>
</dbReference>
<dbReference type="GO" id="GO:0008745">
    <property type="term" value="F:N-acetylmuramoyl-L-alanine amidase activity"/>
    <property type="evidence" value="ECO:0007669"/>
    <property type="project" value="InterPro"/>
</dbReference>
<accession>A0A022KZ29</accession>
<keyword evidence="5" id="KW-1185">Reference proteome</keyword>
<protein>
    <recommendedName>
        <fullName evidence="3">SLH domain-containing protein</fullName>
    </recommendedName>
</protein>
<feature type="domain" description="SLH" evidence="3">
    <location>
        <begin position="505"/>
        <end position="566"/>
    </location>
</feature>